<sequence>MPDGSKTDPQLAKAEPINNSGSTSGITHLKKRKNPVQAKPKRDNLGKFSSLLFRLLYELIMAECILKPSRNSISNIKLRMTETNDISNIGLVPDEI</sequence>
<dbReference type="EMBL" id="KZ505814">
    <property type="protein sequence ID" value="PKU44644.1"/>
    <property type="molecule type" value="Genomic_DNA"/>
</dbReference>
<feature type="compositionally biased region" description="Polar residues" evidence="1">
    <location>
        <begin position="17"/>
        <end position="26"/>
    </location>
</feature>
<evidence type="ECO:0000256" key="1">
    <source>
        <dbReference type="SAM" id="MobiDB-lite"/>
    </source>
</evidence>
<dbReference type="AlphaFoldDB" id="A0A2I0UF25"/>
<reference evidence="3" key="1">
    <citation type="submission" date="2017-11" db="EMBL/GenBank/DDBJ databases">
        <authorList>
            <person name="Lima N.C."/>
            <person name="Parody-Merino A.M."/>
            <person name="Battley P.F."/>
            <person name="Fidler A.E."/>
            <person name="Prosdocimi F."/>
        </authorList>
    </citation>
    <scope>NUCLEOTIDE SEQUENCE [LARGE SCALE GENOMIC DNA]</scope>
</reference>
<accession>A0A2I0UF25</accession>
<reference evidence="3" key="2">
    <citation type="submission" date="2017-12" db="EMBL/GenBank/DDBJ databases">
        <title>Genome sequence of the Bar-tailed Godwit (Limosa lapponica baueri).</title>
        <authorList>
            <person name="Lima N.C.B."/>
            <person name="Parody-Merino A.M."/>
            <person name="Battley P.F."/>
            <person name="Fidler A.E."/>
            <person name="Prosdocimi F."/>
        </authorList>
    </citation>
    <scope>NUCLEOTIDE SEQUENCE [LARGE SCALE GENOMIC DNA]</scope>
</reference>
<keyword evidence="3" id="KW-1185">Reference proteome</keyword>
<proteinExistence type="predicted"/>
<dbReference type="Proteomes" id="UP000233556">
    <property type="component" value="Unassembled WGS sequence"/>
</dbReference>
<protein>
    <submittedName>
        <fullName evidence="2">Uncharacterized protein</fullName>
    </submittedName>
</protein>
<gene>
    <name evidence="2" type="ORF">llap_5080</name>
</gene>
<evidence type="ECO:0000313" key="2">
    <source>
        <dbReference type="EMBL" id="PKU44644.1"/>
    </source>
</evidence>
<feature type="region of interest" description="Disordered" evidence="1">
    <location>
        <begin position="1"/>
        <end position="43"/>
    </location>
</feature>
<name>A0A2I0UF25_LIMLA</name>
<organism evidence="2 3">
    <name type="scientific">Limosa lapponica baueri</name>
    <dbReference type="NCBI Taxonomy" id="1758121"/>
    <lineage>
        <taxon>Eukaryota</taxon>
        <taxon>Metazoa</taxon>
        <taxon>Chordata</taxon>
        <taxon>Craniata</taxon>
        <taxon>Vertebrata</taxon>
        <taxon>Euteleostomi</taxon>
        <taxon>Archelosauria</taxon>
        <taxon>Archosauria</taxon>
        <taxon>Dinosauria</taxon>
        <taxon>Saurischia</taxon>
        <taxon>Theropoda</taxon>
        <taxon>Coelurosauria</taxon>
        <taxon>Aves</taxon>
        <taxon>Neognathae</taxon>
        <taxon>Neoaves</taxon>
        <taxon>Charadriiformes</taxon>
        <taxon>Scolopacidae</taxon>
        <taxon>Limosa</taxon>
    </lineage>
</organism>
<evidence type="ECO:0000313" key="3">
    <source>
        <dbReference type="Proteomes" id="UP000233556"/>
    </source>
</evidence>